<dbReference type="Pfam" id="PF00582">
    <property type="entry name" value="Usp"/>
    <property type="match status" value="2"/>
</dbReference>
<accession>A0A5C1AET9</accession>
<organism evidence="4 5">
    <name type="scientific">Limnoglobus roseus</name>
    <dbReference type="NCBI Taxonomy" id="2598579"/>
    <lineage>
        <taxon>Bacteria</taxon>
        <taxon>Pseudomonadati</taxon>
        <taxon>Planctomycetota</taxon>
        <taxon>Planctomycetia</taxon>
        <taxon>Gemmatales</taxon>
        <taxon>Gemmataceae</taxon>
        <taxon>Limnoglobus</taxon>
    </lineage>
</organism>
<dbReference type="CDD" id="cd00293">
    <property type="entry name" value="USP-like"/>
    <property type="match status" value="2"/>
</dbReference>
<dbReference type="PANTHER" id="PTHR46268">
    <property type="entry name" value="STRESS RESPONSE PROTEIN NHAX"/>
    <property type="match status" value="1"/>
</dbReference>
<evidence type="ECO:0000313" key="4">
    <source>
        <dbReference type="EMBL" id="QEL16723.1"/>
    </source>
</evidence>
<gene>
    <name evidence="4" type="ORF">PX52LOC_03689</name>
</gene>
<dbReference type="PANTHER" id="PTHR46268:SF6">
    <property type="entry name" value="UNIVERSAL STRESS PROTEIN UP12"/>
    <property type="match status" value="1"/>
</dbReference>
<evidence type="ECO:0000313" key="5">
    <source>
        <dbReference type="Proteomes" id="UP000324974"/>
    </source>
</evidence>
<sequence>MFRKILVPLDGSSTGEQAVPIAAAIAKLVSAAVRLAHVYRPHLPEEICTGVPCDMDRWKQMRSYLAQQAAKLRALGVPTETALLNGPVVDTLAQHAATVKADLVVMTTHGAGPLRRVNLGSTADALVRRLDIPTLLVRSATAGTAATIAHPRHLLVPLDGSPEAEAALATAVVFAQALGGARFTLLWVVNPTALCDVAPSGTAIPFRYEDVHDRLRQSADMYLDRVAKPYLDRGLDVRTQVHDHPDPAAGILEAVHDLGCDLVVMGTHSRSGFARLLRGSTTRAVVGQADGPVLLQPTAHSSCPKGPHAHPRSPAHGRPDAPRGDGA</sequence>
<keyword evidence="5" id="KW-1185">Reference proteome</keyword>
<evidence type="ECO:0000256" key="1">
    <source>
        <dbReference type="ARBA" id="ARBA00008791"/>
    </source>
</evidence>
<dbReference type="InterPro" id="IPR014729">
    <property type="entry name" value="Rossmann-like_a/b/a_fold"/>
</dbReference>
<dbReference type="EMBL" id="CP042425">
    <property type="protein sequence ID" value="QEL16723.1"/>
    <property type="molecule type" value="Genomic_DNA"/>
</dbReference>
<feature type="region of interest" description="Disordered" evidence="2">
    <location>
        <begin position="295"/>
        <end position="327"/>
    </location>
</feature>
<reference evidence="5" key="1">
    <citation type="submission" date="2019-08" db="EMBL/GenBank/DDBJ databases">
        <title>Limnoglobus roseus gen. nov., sp. nov., a novel freshwater planctomycete with a giant genome from the family Gemmataceae.</title>
        <authorList>
            <person name="Kulichevskaya I.S."/>
            <person name="Naumoff D.G."/>
            <person name="Miroshnikov K."/>
            <person name="Ivanova A."/>
            <person name="Philippov D.A."/>
            <person name="Hakobyan A."/>
            <person name="Rijpstra I.C."/>
            <person name="Sinninghe Damste J.S."/>
            <person name="Liesack W."/>
            <person name="Dedysh S.N."/>
        </authorList>
    </citation>
    <scope>NUCLEOTIDE SEQUENCE [LARGE SCALE GENOMIC DNA]</scope>
    <source>
        <strain evidence="5">PX52</strain>
    </source>
</reference>
<feature type="compositionally biased region" description="Basic and acidic residues" evidence="2">
    <location>
        <begin position="317"/>
        <end position="327"/>
    </location>
</feature>
<name>A0A5C1AET9_9BACT</name>
<feature type="domain" description="UspA" evidence="3">
    <location>
        <begin position="1"/>
        <end position="138"/>
    </location>
</feature>
<evidence type="ECO:0000259" key="3">
    <source>
        <dbReference type="Pfam" id="PF00582"/>
    </source>
</evidence>
<proteinExistence type="inferred from homology"/>
<dbReference type="RefSeq" id="WP_149111410.1">
    <property type="nucleotide sequence ID" value="NZ_CP042425.1"/>
</dbReference>
<dbReference type="AlphaFoldDB" id="A0A5C1AET9"/>
<evidence type="ECO:0000256" key="2">
    <source>
        <dbReference type="SAM" id="MobiDB-lite"/>
    </source>
</evidence>
<comment type="similarity">
    <text evidence="1">Belongs to the universal stress protein A family.</text>
</comment>
<dbReference type="Proteomes" id="UP000324974">
    <property type="component" value="Chromosome"/>
</dbReference>
<dbReference type="OrthoDB" id="6368426at2"/>
<protein>
    <submittedName>
        <fullName evidence="4">Universal stress protein</fullName>
    </submittedName>
</protein>
<dbReference type="KEGG" id="lrs:PX52LOC_03689"/>
<dbReference type="PRINTS" id="PR01438">
    <property type="entry name" value="UNVRSLSTRESS"/>
</dbReference>
<dbReference type="Gene3D" id="3.40.50.620">
    <property type="entry name" value="HUPs"/>
    <property type="match status" value="2"/>
</dbReference>
<dbReference type="SUPFAM" id="SSF52402">
    <property type="entry name" value="Adenine nucleotide alpha hydrolases-like"/>
    <property type="match status" value="2"/>
</dbReference>
<feature type="domain" description="UspA" evidence="3">
    <location>
        <begin position="152"/>
        <end position="295"/>
    </location>
</feature>
<dbReference type="InterPro" id="IPR006015">
    <property type="entry name" value="Universal_stress_UspA"/>
</dbReference>
<dbReference type="InterPro" id="IPR006016">
    <property type="entry name" value="UspA"/>
</dbReference>